<dbReference type="PANTHER" id="PTHR39081:SF1">
    <property type="entry name" value="MUT7-C RNASE DOMAIN-CONTAINING PROTEIN"/>
    <property type="match status" value="1"/>
</dbReference>
<protein>
    <recommendedName>
        <fullName evidence="1">Mut7-C RNAse domain-containing protein</fullName>
    </recommendedName>
</protein>
<feature type="domain" description="Mut7-C RNAse" evidence="1">
    <location>
        <begin position="15"/>
        <end position="143"/>
    </location>
</feature>
<dbReference type="PANTHER" id="PTHR39081">
    <property type="entry name" value="MUT7-C DOMAIN-CONTAINING PROTEIN"/>
    <property type="match status" value="1"/>
</dbReference>
<reference evidence="2 3" key="1">
    <citation type="submission" date="2013-11" db="EMBL/GenBank/DDBJ databases">
        <title>Comparative genomics of Ignicoccus.</title>
        <authorList>
            <person name="Podar M."/>
        </authorList>
    </citation>
    <scope>NUCLEOTIDE SEQUENCE [LARGE SCALE GENOMIC DNA]</scope>
    <source>
        <strain evidence="2 3">DSM 13165</strain>
    </source>
</reference>
<dbReference type="STRING" id="940295.EYM_03050"/>
<organism evidence="2 3">
    <name type="scientific">Ignicoccus islandicus DSM 13165</name>
    <dbReference type="NCBI Taxonomy" id="940295"/>
    <lineage>
        <taxon>Archaea</taxon>
        <taxon>Thermoproteota</taxon>
        <taxon>Thermoprotei</taxon>
        <taxon>Desulfurococcales</taxon>
        <taxon>Desulfurococcaceae</taxon>
        <taxon>Ignicoccus</taxon>
    </lineage>
</organism>
<dbReference type="Proteomes" id="UP000060778">
    <property type="component" value="Chromosome"/>
</dbReference>
<evidence type="ECO:0000313" key="2">
    <source>
        <dbReference type="EMBL" id="ALU11612.1"/>
    </source>
</evidence>
<name>A0A0U3FZT4_9CREN</name>
<keyword evidence="3" id="KW-1185">Reference proteome</keyword>
<dbReference type="KEGG" id="iis:EYM_03050"/>
<evidence type="ECO:0000259" key="1">
    <source>
        <dbReference type="Pfam" id="PF01927"/>
    </source>
</evidence>
<dbReference type="AlphaFoldDB" id="A0A0U3FZT4"/>
<dbReference type="Gene3D" id="3.40.50.1010">
    <property type="entry name" value="5'-nuclease"/>
    <property type="match status" value="1"/>
</dbReference>
<proteinExistence type="predicted"/>
<accession>A0A0U3FZT4</accession>
<dbReference type="EMBL" id="CP006867">
    <property type="protein sequence ID" value="ALU11612.1"/>
    <property type="molecule type" value="Genomic_DNA"/>
</dbReference>
<evidence type="ECO:0000313" key="3">
    <source>
        <dbReference type="Proteomes" id="UP000060778"/>
    </source>
</evidence>
<dbReference type="Pfam" id="PF01927">
    <property type="entry name" value="Mut7-C"/>
    <property type="match status" value="1"/>
</dbReference>
<sequence>MEFDFQSNDMTEPCFLADAMLGKLTRYLRILGYSAEYTQEEDSKIVQRFKKSRCIILTRDKFLCQRLPRNCVYVNSIDVKNQLIELKLKTGIRYELPITPKRCSLCNAPLRRIGVMGDREVWVCTKCGQPYWRGSHIRRIENVIREINMMFGE</sequence>
<dbReference type="InterPro" id="IPR002782">
    <property type="entry name" value="Mut7-C_RNAse_dom"/>
</dbReference>
<gene>
    <name evidence="2" type="ORF">EYM_03050</name>
</gene>